<dbReference type="HOGENOM" id="CLU_135993_0_0_2"/>
<evidence type="ECO:0000256" key="1">
    <source>
        <dbReference type="SAM" id="MobiDB-lite"/>
    </source>
</evidence>
<accession>A0RXN0</accession>
<dbReference type="EMBL" id="DP000238">
    <property type="protein sequence ID" value="ABK78097.1"/>
    <property type="molecule type" value="Genomic_DNA"/>
</dbReference>
<dbReference type="EnsemblBacteria" id="ABK78097">
    <property type="protein sequence ID" value="ABK78097"/>
    <property type="gene ID" value="CENSYa_1475"/>
</dbReference>
<reference evidence="2 3" key="1">
    <citation type="journal article" date="2006" name="Proc. Natl. Acad. Sci. U.S.A.">
        <title>Genomic analysis of the uncultivated marine crenarchaeote Cenarchaeum symbiosum.</title>
        <authorList>
            <person name="Hallam S.J."/>
            <person name="Konstantinidis K.T."/>
            <person name="Putnam N."/>
            <person name="Schleper C."/>
            <person name="Watanabe Y."/>
            <person name="Sugahara J."/>
            <person name="Preston C."/>
            <person name="de la Torre J."/>
            <person name="Richardson P.M."/>
            <person name="DeLong E.F."/>
        </authorList>
    </citation>
    <scope>NUCLEOTIDE SEQUENCE [LARGE SCALE GENOMIC DNA]</scope>
    <source>
        <strain evidence="3">A</strain>
    </source>
</reference>
<proteinExistence type="predicted"/>
<dbReference type="KEGG" id="csy:CENSYa_1475"/>
<name>A0RXN0_CENSY</name>
<keyword evidence="3" id="KW-1185">Reference proteome</keyword>
<gene>
    <name evidence="2" type="ordered locus">CENSYa_1475</name>
</gene>
<sequence length="166" mass="18122">MPLRTMALSGAASGRLRRRITVRRAVILVSCIAAVAVSAHMLTEVRCYHPPDAAFTRMICNDFDDLNEVERGVLAGMNVNAFGDNKRLTREDVRICTEIPQKCAHGWQHLVDILSGRPLGTNGFPDPIRSEPGRGLPPPPGCPDVRNCYGQPDGGYGPKHIGPVKR</sequence>
<evidence type="ECO:0000313" key="2">
    <source>
        <dbReference type="EMBL" id="ABK78097.1"/>
    </source>
</evidence>
<evidence type="ECO:0000313" key="3">
    <source>
        <dbReference type="Proteomes" id="UP000000758"/>
    </source>
</evidence>
<dbReference type="AlphaFoldDB" id="A0RXN0"/>
<dbReference type="Proteomes" id="UP000000758">
    <property type="component" value="Chromosome"/>
</dbReference>
<organism evidence="2 3">
    <name type="scientific">Cenarchaeum symbiosum (strain A)</name>
    <dbReference type="NCBI Taxonomy" id="414004"/>
    <lineage>
        <taxon>Archaea</taxon>
        <taxon>Nitrososphaerota</taxon>
        <taxon>Candidatus Cenarchaeales</taxon>
        <taxon>Candidatus Cenarchaeaceae</taxon>
        <taxon>Candidatus Cenarchaeum</taxon>
    </lineage>
</organism>
<dbReference type="STRING" id="414004.CENSYa_1475"/>
<protein>
    <submittedName>
        <fullName evidence="2">Uncharacterized protein</fullName>
    </submittedName>
</protein>
<feature type="region of interest" description="Disordered" evidence="1">
    <location>
        <begin position="126"/>
        <end position="166"/>
    </location>
</feature>